<dbReference type="EMBL" id="FOFZ01000003">
    <property type="protein sequence ID" value="SEQ67129.1"/>
    <property type="molecule type" value="Genomic_DNA"/>
</dbReference>
<sequence>MRAKNNRLCIYPKDIQRITGKSYRQSIRLVQKMRIKLNKLEDEFVSIEEFCQFTSLKIEQVEPLIIG</sequence>
<accession>A0A1H9HXN6</accession>
<gene>
    <name evidence="1" type="ORF">SAMN05444355_103292</name>
</gene>
<evidence type="ECO:0000313" key="1">
    <source>
        <dbReference type="EMBL" id="SEQ67129.1"/>
    </source>
</evidence>
<keyword evidence="2" id="KW-1185">Reference proteome</keyword>
<protein>
    <submittedName>
        <fullName evidence="1">Uncharacterized protein</fullName>
    </submittedName>
</protein>
<dbReference type="AlphaFoldDB" id="A0A1H9HXN6"/>
<dbReference type="OrthoDB" id="711499at2"/>
<evidence type="ECO:0000313" key="2">
    <source>
        <dbReference type="Proteomes" id="UP000183658"/>
    </source>
</evidence>
<organism evidence="1 2">
    <name type="scientific">Flavobacterium frigoris</name>
    <dbReference type="NCBI Taxonomy" id="229204"/>
    <lineage>
        <taxon>Bacteria</taxon>
        <taxon>Pseudomonadati</taxon>
        <taxon>Bacteroidota</taxon>
        <taxon>Flavobacteriia</taxon>
        <taxon>Flavobacteriales</taxon>
        <taxon>Flavobacteriaceae</taxon>
        <taxon>Flavobacterium</taxon>
    </lineage>
</organism>
<name>A0A1H9HXN6_FLAFI</name>
<proteinExistence type="predicted"/>
<dbReference type="Proteomes" id="UP000183658">
    <property type="component" value="Unassembled WGS sequence"/>
</dbReference>
<reference evidence="2" key="1">
    <citation type="submission" date="2016-10" db="EMBL/GenBank/DDBJ databases">
        <authorList>
            <person name="Varghese N."/>
            <person name="Submissions S."/>
        </authorList>
    </citation>
    <scope>NUCLEOTIDE SEQUENCE [LARGE SCALE GENOMIC DNA]</scope>
    <source>
        <strain evidence="2">DSM 15719</strain>
    </source>
</reference>